<comment type="caution">
    <text evidence="2">The sequence shown here is derived from an EMBL/GenBank/DDBJ whole genome shotgun (WGS) entry which is preliminary data.</text>
</comment>
<evidence type="ECO:0000313" key="2">
    <source>
        <dbReference type="EMBL" id="MXN20287.1"/>
    </source>
</evidence>
<dbReference type="Gene3D" id="3.40.47.10">
    <property type="match status" value="2"/>
</dbReference>
<proteinExistence type="predicted"/>
<gene>
    <name evidence="2" type="ORF">GR170_20820</name>
</gene>
<reference evidence="2 3" key="1">
    <citation type="submission" date="2019-12" db="EMBL/GenBank/DDBJ databases">
        <authorList>
            <person name="Li M."/>
        </authorList>
    </citation>
    <scope>NUCLEOTIDE SEQUENCE [LARGE SCALE GENOMIC DNA]</scope>
    <source>
        <strain evidence="2 3">GBMRC 2024</strain>
    </source>
</reference>
<keyword evidence="3" id="KW-1185">Reference proteome</keyword>
<organism evidence="2 3">
    <name type="scientific">Pseudooceanicola albus</name>
    <dbReference type="NCBI Taxonomy" id="2692189"/>
    <lineage>
        <taxon>Bacteria</taxon>
        <taxon>Pseudomonadati</taxon>
        <taxon>Pseudomonadota</taxon>
        <taxon>Alphaproteobacteria</taxon>
        <taxon>Rhodobacterales</taxon>
        <taxon>Paracoccaceae</taxon>
        <taxon>Pseudooceanicola</taxon>
    </lineage>
</organism>
<dbReference type="GO" id="GO:0016746">
    <property type="term" value="F:acyltransferase activity"/>
    <property type="evidence" value="ECO:0007669"/>
    <property type="project" value="InterPro"/>
</dbReference>
<dbReference type="SUPFAM" id="SSF53901">
    <property type="entry name" value="Thiolase-like"/>
    <property type="match status" value="1"/>
</dbReference>
<dbReference type="RefSeq" id="WP_160896412.1">
    <property type="nucleotide sequence ID" value="NZ_WUMU01000026.1"/>
</dbReference>
<dbReference type="AlphaFoldDB" id="A0A6L7G9L8"/>
<dbReference type="InterPro" id="IPR016039">
    <property type="entry name" value="Thiolase-like"/>
</dbReference>
<dbReference type="EMBL" id="WUMU01000026">
    <property type="protein sequence ID" value="MXN20287.1"/>
    <property type="molecule type" value="Genomic_DNA"/>
</dbReference>
<feature type="region of interest" description="Disordered" evidence="1">
    <location>
        <begin position="315"/>
        <end position="338"/>
    </location>
</feature>
<protein>
    <submittedName>
        <fullName evidence="2">Uncharacterized protein</fullName>
    </submittedName>
</protein>
<accession>A0A6L7G9L8</accession>
<sequence length="338" mass="35338">MRMRLSALASHVPAGRLSCEEIIADAGGSRAEARVFRRLFGIDQVAALTETESLDAGFLQVLDLLEARAPGLRPEVLILSHGQPLLFAPGSAPARRLAALHPLLSGVRRCHEVDQHNCSGLFWALDLAQVILKAGLAGSVLLLGGDGHPGLRPGARYVPGCTLMGDAFCGMIVTRDGDGPQISPPVLRTHPEFSAGRAGSSREMGVFFAAHGGIVAGALAAAGFDPDGPGRLLPHNVNRLAWQGYCSDHGLDPARVDLGLLPDIGHCYVCDPFLLLDRLPVAARSAPAPLTLLSVGMGGYVGACRLGSARALATPPKRSTVPVPSEKDPVPCPHSQPC</sequence>
<evidence type="ECO:0000256" key="1">
    <source>
        <dbReference type="SAM" id="MobiDB-lite"/>
    </source>
</evidence>
<evidence type="ECO:0000313" key="3">
    <source>
        <dbReference type="Proteomes" id="UP000477911"/>
    </source>
</evidence>
<name>A0A6L7G9L8_9RHOB</name>
<dbReference type="Proteomes" id="UP000477911">
    <property type="component" value="Unassembled WGS sequence"/>
</dbReference>